<dbReference type="PANTHER" id="PTHR30481">
    <property type="entry name" value="DNA ADENINE METHYLASE"/>
    <property type="match status" value="1"/>
</dbReference>
<evidence type="ECO:0000313" key="8">
    <source>
        <dbReference type="EMBL" id="QUV95538.1"/>
    </source>
</evidence>
<dbReference type="Gene3D" id="1.10.1020.10">
    <property type="entry name" value="Adenine-specific Methyltransferase, Domain 2"/>
    <property type="match status" value="1"/>
</dbReference>
<evidence type="ECO:0000256" key="3">
    <source>
        <dbReference type="ARBA" id="ARBA00022603"/>
    </source>
</evidence>
<dbReference type="InterPro" id="IPR002052">
    <property type="entry name" value="DNA_methylase_N6_adenine_CS"/>
</dbReference>
<dbReference type="EMBL" id="CP072643">
    <property type="protein sequence ID" value="QUV95538.1"/>
    <property type="molecule type" value="Genomic_DNA"/>
</dbReference>
<dbReference type="RefSeq" id="WP_211423759.1">
    <property type="nucleotide sequence ID" value="NZ_CP072643.1"/>
</dbReference>
<keyword evidence="5 7" id="KW-0949">S-adenosyl-L-methionine</keyword>
<dbReference type="InterPro" id="IPR012327">
    <property type="entry name" value="MeTrfase_D12"/>
</dbReference>
<dbReference type="PANTHER" id="PTHR30481:SF3">
    <property type="entry name" value="DNA ADENINE METHYLASE"/>
    <property type="match status" value="1"/>
</dbReference>
<dbReference type="Proteomes" id="UP000677668">
    <property type="component" value="Chromosome 2"/>
</dbReference>
<keyword evidence="9" id="KW-1185">Reference proteome</keyword>
<dbReference type="PRINTS" id="PR00505">
    <property type="entry name" value="D12N6MTFRASE"/>
</dbReference>
<evidence type="ECO:0000256" key="5">
    <source>
        <dbReference type="ARBA" id="ARBA00022691"/>
    </source>
</evidence>
<evidence type="ECO:0000256" key="2">
    <source>
        <dbReference type="ARBA" id="ARBA00011900"/>
    </source>
</evidence>
<accession>A0ABX8B520</accession>
<evidence type="ECO:0000256" key="7">
    <source>
        <dbReference type="RuleBase" id="RU361257"/>
    </source>
</evidence>
<dbReference type="PROSITE" id="PS00092">
    <property type="entry name" value="N6_MTASE"/>
    <property type="match status" value="1"/>
</dbReference>
<sequence length="311" mass="35503">MLKARPFLKWAGGKSQLLDQNYYPSNLRAGRIRHDVEPFLGGGAVFFAIARRYPIESAWLSDINPDLVLTWQVVQQRPADLLDTLESYQRAYDRTPEEQCGHLFLTMRDAFNKGCLDINAAQHSADGIRRAAQLIFLNKTCFNGLFRLNSKGAFNVPFGKYKTAVICDESNLLAASRVLQKAEIRQADYTECWPRVNESTFVYFDPPYRPLSRTASFTTYTGGSFSDAEQIRLAQFFRRLDREKNARLMLSNSDPTNENPDDSFFERIYPGYNVFRVSAGRAINSNGEKRGKISELLITNYPCCPQNAEIW</sequence>
<evidence type="ECO:0000256" key="1">
    <source>
        <dbReference type="ARBA" id="ARBA00006594"/>
    </source>
</evidence>
<dbReference type="NCBIfam" id="TIGR00571">
    <property type="entry name" value="dam"/>
    <property type="match status" value="1"/>
</dbReference>
<comment type="catalytic activity">
    <reaction evidence="6 7">
        <text>a 2'-deoxyadenosine in DNA + S-adenosyl-L-methionine = an N(6)-methyl-2'-deoxyadenosine in DNA + S-adenosyl-L-homocysteine + H(+)</text>
        <dbReference type="Rhea" id="RHEA:15197"/>
        <dbReference type="Rhea" id="RHEA-COMP:12418"/>
        <dbReference type="Rhea" id="RHEA-COMP:12419"/>
        <dbReference type="ChEBI" id="CHEBI:15378"/>
        <dbReference type="ChEBI" id="CHEBI:57856"/>
        <dbReference type="ChEBI" id="CHEBI:59789"/>
        <dbReference type="ChEBI" id="CHEBI:90615"/>
        <dbReference type="ChEBI" id="CHEBI:90616"/>
        <dbReference type="EC" id="2.1.1.72"/>
    </reaction>
</comment>
<dbReference type="InterPro" id="IPR023095">
    <property type="entry name" value="Ade_MeTrfase_dom_2"/>
</dbReference>
<dbReference type="InterPro" id="IPR029063">
    <property type="entry name" value="SAM-dependent_MTases_sf"/>
</dbReference>
<dbReference type="EC" id="2.1.1.72" evidence="2 7"/>
<dbReference type="GO" id="GO:0008168">
    <property type="term" value="F:methyltransferase activity"/>
    <property type="evidence" value="ECO:0007669"/>
    <property type="project" value="UniProtKB-KW"/>
</dbReference>
<dbReference type="SUPFAM" id="SSF53335">
    <property type="entry name" value="S-adenosyl-L-methionine-dependent methyltransferases"/>
    <property type="match status" value="1"/>
</dbReference>
<evidence type="ECO:0000313" key="9">
    <source>
        <dbReference type="Proteomes" id="UP000677668"/>
    </source>
</evidence>
<organism evidence="8 9">
    <name type="scientific">Chloracidobacterium sp. N</name>
    <dbReference type="NCBI Taxonomy" id="2821540"/>
    <lineage>
        <taxon>Bacteria</taxon>
        <taxon>Pseudomonadati</taxon>
        <taxon>Acidobacteriota</taxon>
        <taxon>Terriglobia</taxon>
        <taxon>Terriglobales</taxon>
        <taxon>Acidobacteriaceae</taxon>
        <taxon>Chloracidobacterium</taxon>
        <taxon>Chloracidobacterium aggregatum</taxon>
    </lineage>
</organism>
<reference evidence="8 9" key="1">
    <citation type="submission" date="2021-03" db="EMBL/GenBank/DDBJ databases">
        <title>Genomic and phenotypic characterization of Chloracidobacterium isolates provides evidence for multiple species.</title>
        <authorList>
            <person name="Saini M.K."/>
            <person name="Costas A.M.G."/>
            <person name="Tank M."/>
            <person name="Bryant D.A."/>
        </authorList>
    </citation>
    <scope>NUCLEOTIDE SEQUENCE [LARGE SCALE GENOMIC DNA]</scope>
    <source>
        <strain evidence="8 9">N</strain>
    </source>
</reference>
<comment type="similarity">
    <text evidence="1 7">Belongs to the N(4)/N(6)-methyltransferase family.</text>
</comment>
<dbReference type="InterPro" id="IPR012263">
    <property type="entry name" value="M_m6A_EcoRV"/>
</dbReference>
<keyword evidence="4 7" id="KW-0808">Transferase</keyword>
<name>A0ABX8B520_9BACT</name>
<proteinExistence type="inferred from homology"/>
<dbReference type="GO" id="GO:0032259">
    <property type="term" value="P:methylation"/>
    <property type="evidence" value="ECO:0007669"/>
    <property type="project" value="UniProtKB-KW"/>
</dbReference>
<evidence type="ECO:0000256" key="4">
    <source>
        <dbReference type="ARBA" id="ARBA00022679"/>
    </source>
</evidence>
<dbReference type="PIRSF" id="PIRSF000398">
    <property type="entry name" value="M_m6A_EcoRV"/>
    <property type="match status" value="1"/>
</dbReference>
<evidence type="ECO:0000256" key="6">
    <source>
        <dbReference type="ARBA" id="ARBA00047942"/>
    </source>
</evidence>
<protein>
    <recommendedName>
        <fullName evidence="2 7">Site-specific DNA-methyltransferase (adenine-specific)</fullName>
        <ecNumber evidence="2 7">2.1.1.72</ecNumber>
    </recommendedName>
</protein>
<keyword evidence="3 7" id="KW-0489">Methyltransferase</keyword>
<dbReference type="Pfam" id="PF02086">
    <property type="entry name" value="MethyltransfD12"/>
    <property type="match status" value="1"/>
</dbReference>
<gene>
    <name evidence="8" type="ORF">J8C05_11915</name>
</gene>
<dbReference type="Gene3D" id="3.40.50.150">
    <property type="entry name" value="Vaccinia Virus protein VP39"/>
    <property type="match status" value="1"/>
</dbReference>